<name>A0AAE4BPD1_9DEIO</name>
<comment type="caution">
    <text evidence="1">The sequence shown here is derived from an EMBL/GenBank/DDBJ whole genome shotgun (WGS) entry which is preliminary data.</text>
</comment>
<organism evidence="1 2">
    <name type="scientific">Deinococcus soli</name>
    <name type="common">ex Cha et al. 2016</name>
    <dbReference type="NCBI Taxonomy" id="1309411"/>
    <lineage>
        <taxon>Bacteria</taxon>
        <taxon>Thermotogati</taxon>
        <taxon>Deinococcota</taxon>
        <taxon>Deinococci</taxon>
        <taxon>Deinococcales</taxon>
        <taxon>Deinococcaceae</taxon>
        <taxon>Deinococcus</taxon>
    </lineage>
</organism>
<reference evidence="1" key="1">
    <citation type="submission" date="2023-07" db="EMBL/GenBank/DDBJ databases">
        <title>Sorghum-associated microbial communities from plants grown in Nebraska, USA.</title>
        <authorList>
            <person name="Schachtman D."/>
        </authorList>
    </citation>
    <scope>NUCLEOTIDE SEQUENCE</scope>
    <source>
        <strain evidence="1">BE330</strain>
    </source>
</reference>
<dbReference type="AlphaFoldDB" id="A0AAE4BPD1"/>
<dbReference type="Pfam" id="PF10134">
    <property type="entry name" value="RPA"/>
    <property type="match status" value="1"/>
</dbReference>
<evidence type="ECO:0000313" key="1">
    <source>
        <dbReference type="EMBL" id="MDR6220084.1"/>
    </source>
</evidence>
<dbReference type="EMBL" id="JAVDQK010000010">
    <property type="protein sequence ID" value="MDR6220084.1"/>
    <property type="molecule type" value="Genomic_DNA"/>
</dbReference>
<dbReference type="Proteomes" id="UP001185331">
    <property type="component" value="Unassembled WGS sequence"/>
</dbReference>
<sequence>MPRALPHLISQLDLSQAGVVSILRSLPGDAADWTDTYRVGAMEYTVSGLAPLGRPYGVDADILLAVQTLFARAGFPADGLVDTTGYALLRLAGHGLNGENYARLRECLLRVQAVRWTYSRYLWSVDGRSAIGGTVATGLFAEVILPEVVRNGDPELMADARLKIHLTPTFAQSIRAGSYQLLDAELLEKLDQPGTRSLYRVLQAHRVQPDGSLSGELVVNLRDWLKACAIVGRIDSAKDTLHRAHDSLHSAGYLDSVTWSGRGQKATLTYRFARPHADPELVALLCQWGVSRPGAEALAADHPERVRPAIATLRGRIDLGFKPRNLGAVVTDAVRNPDKYPAQMAAPRAEPAKKPRRVVEAPVAEPDRREALQSAFRIKMGRELDLYERQALLALDDLGLNALSLALREGNKALALSLLV</sequence>
<protein>
    <submittedName>
        <fullName evidence="1">Plasmid replication initiation protein</fullName>
    </submittedName>
</protein>
<accession>A0AAE4BPD1</accession>
<dbReference type="RefSeq" id="WP_309869760.1">
    <property type="nucleotide sequence ID" value="NZ_JAVDQK010000010.1"/>
</dbReference>
<gene>
    <name evidence="1" type="ORF">J2Y00_003695</name>
</gene>
<evidence type="ECO:0000313" key="2">
    <source>
        <dbReference type="Proteomes" id="UP001185331"/>
    </source>
</evidence>
<proteinExistence type="predicted"/>
<dbReference type="InterPro" id="IPR018777">
    <property type="entry name" value="Replication_initiator_prot_A"/>
</dbReference>